<protein>
    <submittedName>
        <fullName evidence="2">Uncharacterized protein</fullName>
    </submittedName>
</protein>
<accession>A0AAP0I317</accession>
<evidence type="ECO:0000313" key="2">
    <source>
        <dbReference type="EMBL" id="KAK9106846.1"/>
    </source>
</evidence>
<sequence length="112" mass="13136">MKVQGHKLEMYKGGNCRFTKPPRLGHNLLHLIQTKKIGNRLLRKGIPLKKKLEKSLDQKMEIMKMTEMRKGRVKRKKKKKEEESEEEDIREQVVKERGPHDKGLSSKAKGFT</sequence>
<reference evidence="2 3" key="1">
    <citation type="submission" date="2024-01" db="EMBL/GenBank/DDBJ databases">
        <title>Genome assemblies of Stephania.</title>
        <authorList>
            <person name="Yang L."/>
        </authorList>
    </citation>
    <scope>NUCLEOTIDE SEQUENCE [LARGE SCALE GENOMIC DNA]</scope>
    <source>
        <strain evidence="2">YNDBR</strain>
        <tissue evidence="2">Leaf</tissue>
    </source>
</reference>
<evidence type="ECO:0000313" key="3">
    <source>
        <dbReference type="Proteomes" id="UP001420932"/>
    </source>
</evidence>
<dbReference type="Proteomes" id="UP001420932">
    <property type="component" value="Unassembled WGS sequence"/>
</dbReference>
<name>A0AAP0I317_9MAGN</name>
<keyword evidence="3" id="KW-1185">Reference proteome</keyword>
<comment type="caution">
    <text evidence="2">The sequence shown here is derived from an EMBL/GenBank/DDBJ whole genome shotgun (WGS) entry which is preliminary data.</text>
</comment>
<dbReference type="EMBL" id="JBBNAF010000010">
    <property type="protein sequence ID" value="KAK9106846.1"/>
    <property type="molecule type" value="Genomic_DNA"/>
</dbReference>
<proteinExistence type="predicted"/>
<feature type="compositionally biased region" description="Basic and acidic residues" evidence="1">
    <location>
        <begin position="90"/>
        <end position="104"/>
    </location>
</feature>
<feature type="region of interest" description="Disordered" evidence="1">
    <location>
        <begin position="62"/>
        <end position="112"/>
    </location>
</feature>
<gene>
    <name evidence="2" type="ORF">Syun_022857</name>
</gene>
<dbReference type="AlphaFoldDB" id="A0AAP0I317"/>
<evidence type="ECO:0000256" key="1">
    <source>
        <dbReference type="SAM" id="MobiDB-lite"/>
    </source>
</evidence>
<organism evidence="2 3">
    <name type="scientific">Stephania yunnanensis</name>
    <dbReference type="NCBI Taxonomy" id="152371"/>
    <lineage>
        <taxon>Eukaryota</taxon>
        <taxon>Viridiplantae</taxon>
        <taxon>Streptophyta</taxon>
        <taxon>Embryophyta</taxon>
        <taxon>Tracheophyta</taxon>
        <taxon>Spermatophyta</taxon>
        <taxon>Magnoliopsida</taxon>
        <taxon>Ranunculales</taxon>
        <taxon>Menispermaceae</taxon>
        <taxon>Menispermoideae</taxon>
        <taxon>Cissampelideae</taxon>
        <taxon>Stephania</taxon>
    </lineage>
</organism>